<feature type="non-terminal residue" evidence="2">
    <location>
        <position position="1"/>
    </location>
</feature>
<dbReference type="Proteomes" id="UP000265520">
    <property type="component" value="Unassembled WGS sequence"/>
</dbReference>
<dbReference type="GO" id="GO:0004674">
    <property type="term" value="F:protein serine/threonine kinase activity"/>
    <property type="evidence" value="ECO:0007669"/>
    <property type="project" value="UniProtKB-KW"/>
</dbReference>
<protein>
    <submittedName>
        <fullName evidence="2">Serine/threonine protein kinase SRPK1</fullName>
    </submittedName>
</protein>
<comment type="caution">
    <text evidence="2">The sequence shown here is derived from an EMBL/GenBank/DDBJ whole genome shotgun (WGS) entry which is preliminary data.</text>
</comment>
<keyword evidence="2" id="KW-0418">Kinase</keyword>
<proteinExistence type="predicted"/>
<organism evidence="2 3">
    <name type="scientific">Trifolium medium</name>
    <dbReference type="NCBI Taxonomy" id="97028"/>
    <lineage>
        <taxon>Eukaryota</taxon>
        <taxon>Viridiplantae</taxon>
        <taxon>Streptophyta</taxon>
        <taxon>Embryophyta</taxon>
        <taxon>Tracheophyta</taxon>
        <taxon>Spermatophyta</taxon>
        <taxon>Magnoliopsida</taxon>
        <taxon>eudicotyledons</taxon>
        <taxon>Gunneridae</taxon>
        <taxon>Pentapetalae</taxon>
        <taxon>rosids</taxon>
        <taxon>fabids</taxon>
        <taxon>Fabales</taxon>
        <taxon>Fabaceae</taxon>
        <taxon>Papilionoideae</taxon>
        <taxon>50 kb inversion clade</taxon>
        <taxon>NPAAA clade</taxon>
        <taxon>Hologalegina</taxon>
        <taxon>IRL clade</taxon>
        <taxon>Trifolieae</taxon>
        <taxon>Trifolium</taxon>
    </lineage>
</organism>
<keyword evidence="2" id="KW-0723">Serine/threonine-protein kinase</keyword>
<reference evidence="2 3" key="1">
    <citation type="journal article" date="2018" name="Front. Plant Sci.">
        <title>Red Clover (Trifolium pratense) and Zigzag Clover (T. medium) - A Picture of Genomic Similarities and Differences.</title>
        <authorList>
            <person name="Dluhosova J."/>
            <person name="Istvanek J."/>
            <person name="Nedelnik J."/>
            <person name="Repkova J."/>
        </authorList>
    </citation>
    <scope>NUCLEOTIDE SEQUENCE [LARGE SCALE GENOMIC DNA]</scope>
    <source>
        <strain evidence="3">cv. 10/8</strain>
        <tissue evidence="2">Leaf</tissue>
    </source>
</reference>
<evidence type="ECO:0000313" key="3">
    <source>
        <dbReference type="Proteomes" id="UP000265520"/>
    </source>
</evidence>
<keyword evidence="2" id="KW-0808">Transferase</keyword>
<keyword evidence="3" id="KW-1185">Reference proteome</keyword>
<dbReference type="AlphaFoldDB" id="A0A392PBK1"/>
<evidence type="ECO:0000256" key="1">
    <source>
        <dbReference type="SAM" id="MobiDB-lite"/>
    </source>
</evidence>
<feature type="region of interest" description="Disordered" evidence="1">
    <location>
        <begin position="14"/>
        <end position="37"/>
    </location>
</feature>
<name>A0A392PBK1_9FABA</name>
<dbReference type="EMBL" id="LXQA010071101">
    <property type="protein sequence ID" value="MCI09017.1"/>
    <property type="molecule type" value="Genomic_DNA"/>
</dbReference>
<sequence length="64" mass="7042">VTIKDPEKNMSSEILIPSASAAVGDQGTSDKNESSSKAPFFNGDSTLFTWWKSRMYSHIMGIDE</sequence>
<evidence type="ECO:0000313" key="2">
    <source>
        <dbReference type="EMBL" id="MCI09017.1"/>
    </source>
</evidence>
<accession>A0A392PBK1</accession>